<dbReference type="Gene3D" id="1.10.220.150">
    <property type="entry name" value="Arf GTPase activating protein"/>
    <property type="match status" value="1"/>
</dbReference>
<dbReference type="GO" id="GO:0000139">
    <property type="term" value="C:Golgi membrane"/>
    <property type="evidence" value="ECO:0007669"/>
    <property type="project" value="GOC"/>
</dbReference>
<keyword evidence="3 5" id="KW-0863">Zinc-finger</keyword>
<name>A0A6D2JAJ4_9BRAS</name>
<dbReference type="GO" id="GO:0005096">
    <property type="term" value="F:GTPase activator activity"/>
    <property type="evidence" value="ECO:0007669"/>
    <property type="project" value="UniProtKB-KW"/>
</dbReference>
<keyword evidence="4" id="KW-0862">Zinc</keyword>
<dbReference type="GO" id="GO:0048205">
    <property type="term" value="P:COPI coating of Golgi vesicle"/>
    <property type="evidence" value="ECO:0007669"/>
    <property type="project" value="TreeGrafter"/>
</dbReference>
<sequence>MAASDDLTDKNIVFRNLKAISENKECFDCSAKNPTWASVTYGIFLCMDCAATHRSLGVHISFVRSTSLDSWNPKQLRAMMFGGNKRAQVFFKQHGWTDGGTVEAKYTSRAADLYRQILAKEAIAQDTSSGLPEAPNGVSSCAANETSSSPKASNTRLKTTAKLATKAKENHYDKELDESVAREILTCSSEIKSSTGSSYGDLQCGGQSGGGSHVAPPKPSSSLSPWTVYIGESDVARRKFPDAKSISSAQFFGYEDISKTSHEEKKDMWTSVKEQLIRTNRGFDVHRVRREVTELMQKLNAPEADAIPLATRQAWVKKLYDEVSQYNNPGSGFFGGGPQCPILYSAQLDALNLLRQLHGLPHQQR</sequence>
<dbReference type="PRINTS" id="PR00405">
    <property type="entry name" value="REVINTRACTNG"/>
</dbReference>
<feature type="region of interest" description="Disordered" evidence="6">
    <location>
        <begin position="192"/>
        <end position="222"/>
    </location>
</feature>
<evidence type="ECO:0000256" key="4">
    <source>
        <dbReference type="ARBA" id="ARBA00022833"/>
    </source>
</evidence>
<evidence type="ECO:0000313" key="8">
    <source>
        <dbReference type="EMBL" id="CAA7036761.1"/>
    </source>
</evidence>
<dbReference type="EMBL" id="CACVBM020001163">
    <property type="protein sequence ID" value="CAA7036761.1"/>
    <property type="molecule type" value="Genomic_DNA"/>
</dbReference>
<dbReference type="GO" id="GO:0008270">
    <property type="term" value="F:zinc ion binding"/>
    <property type="evidence" value="ECO:0007669"/>
    <property type="project" value="UniProtKB-KW"/>
</dbReference>
<comment type="caution">
    <text evidence="8">The sequence shown here is derived from an EMBL/GenBank/DDBJ whole genome shotgun (WGS) entry which is preliminary data.</text>
</comment>
<evidence type="ECO:0000313" key="9">
    <source>
        <dbReference type="Proteomes" id="UP000467841"/>
    </source>
</evidence>
<evidence type="ECO:0000256" key="3">
    <source>
        <dbReference type="ARBA" id="ARBA00022771"/>
    </source>
</evidence>
<dbReference type="InterPro" id="IPR038508">
    <property type="entry name" value="ArfGAP_dom_sf"/>
</dbReference>
<dbReference type="InterPro" id="IPR037278">
    <property type="entry name" value="ARFGAP/RecO"/>
</dbReference>
<dbReference type="PANTHER" id="PTHR45686:SF4">
    <property type="entry name" value="ADP-RIBOSYLATION FACTOR GTPASE ACTIVATING PROTEIN 3, ISOFORM H"/>
    <property type="match status" value="1"/>
</dbReference>
<feature type="domain" description="Arf-GAP" evidence="7">
    <location>
        <begin position="11"/>
        <end position="127"/>
    </location>
</feature>
<reference evidence="8" key="1">
    <citation type="submission" date="2020-01" db="EMBL/GenBank/DDBJ databases">
        <authorList>
            <person name="Mishra B."/>
        </authorList>
    </citation>
    <scope>NUCLEOTIDE SEQUENCE [LARGE SCALE GENOMIC DNA]</scope>
</reference>
<organism evidence="8 9">
    <name type="scientific">Microthlaspi erraticum</name>
    <dbReference type="NCBI Taxonomy" id="1685480"/>
    <lineage>
        <taxon>Eukaryota</taxon>
        <taxon>Viridiplantae</taxon>
        <taxon>Streptophyta</taxon>
        <taxon>Embryophyta</taxon>
        <taxon>Tracheophyta</taxon>
        <taxon>Spermatophyta</taxon>
        <taxon>Magnoliopsida</taxon>
        <taxon>eudicotyledons</taxon>
        <taxon>Gunneridae</taxon>
        <taxon>Pentapetalae</taxon>
        <taxon>rosids</taxon>
        <taxon>malvids</taxon>
        <taxon>Brassicales</taxon>
        <taxon>Brassicaceae</taxon>
        <taxon>Coluteocarpeae</taxon>
        <taxon>Microthlaspi</taxon>
    </lineage>
</organism>
<evidence type="ECO:0000256" key="1">
    <source>
        <dbReference type="ARBA" id="ARBA00022468"/>
    </source>
</evidence>
<protein>
    <recommendedName>
        <fullName evidence="7">Arf-GAP domain-containing protein</fullName>
    </recommendedName>
</protein>
<keyword evidence="1" id="KW-0343">GTPase activation</keyword>
<accession>A0A6D2JAJ4</accession>
<dbReference type="PROSITE" id="PS50115">
    <property type="entry name" value="ARFGAP"/>
    <property type="match status" value="1"/>
</dbReference>
<dbReference type="OrthoDB" id="983479at2759"/>
<dbReference type="AlphaFoldDB" id="A0A6D2JAJ4"/>
<dbReference type="SUPFAM" id="SSF57863">
    <property type="entry name" value="ArfGap/RecO-like zinc finger"/>
    <property type="match status" value="1"/>
</dbReference>
<dbReference type="Proteomes" id="UP000467841">
    <property type="component" value="Unassembled WGS sequence"/>
</dbReference>
<keyword evidence="9" id="KW-1185">Reference proteome</keyword>
<evidence type="ECO:0000256" key="5">
    <source>
        <dbReference type="PROSITE-ProRule" id="PRU00288"/>
    </source>
</evidence>
<evidence type="ECO:0000259" key="7">
    <source>
        <dbReference type="PROSITE" id="PS50115"/>
    </source>
</evidence>
<proteinExistence type="predicted"/>
<dbReference type="InterPro" id="IPR001164">
    <property type="entry name" value="ArfGAP_dom"/>
</dbReference>
<keyword evidence="2" id="KW-0479">Metal-binding</keyword>
<gene>
    <name evidence="8" type="ORF">MERR_LOCUS23996</name>
</gene>
<dbReference type="Pfam" id="PF01412">
    <property type="entry name" value="ArfGap"/>
    <property type="match status" value="1"/>
</dbReference>
<evidence type="ECO:0000256" key="2">
    <source>
        <dbReference type="ARBA" id="ARBA00022723"/>
    </source>
</evidence>
<feature type="region of interest" description="Disordered" evidence="6">
    <location>
        <begin position="128"/>
        <end position="157"/>
    </location>
</feature>
<dbReference type="SMART" id="SM00105">
    <property type="entry name" value="ArfGap"/>
    <property type="match status" value="1"/>
</dbReference>
<evidence type="ECO:0000256" key="6">
    <source>
        <dbReference type="SAM" id="MobiDB-lite"/>
    </source>
</evidence>
<feature type="compositionally biased region" description="Polar residues" evidence="6">
    <location>
        <begin position="137"/>
        <end position="156"/>
    </location>
</feature>
<dbReference type="CDD" id="cd08831">
    <property type="entry name" value="ArfGap_ArfGap2_3_like"/>
    <property type="match status" value="1"/>
</dbReference>
<dbReference type="PANTHER" id="PTHR45686">
    <property type="entry name" value="ADP-RIBOSYLATION FACTOR GTPASE ACTIVATING PROTEIN 3, ISOFORM H-RELATED"/>
    <property type="match status" value="1"/>
</dbReference>